<sequence length="65" mass="7086">MSGQKVLFLALVCLLVTLAFSLPSQSLNVTGVTSRKREIVKSFVAEINALIAKLIKQLQELTAIK</sequence>
<dbReference type="Proteomes" id="UP001652661">
    <property type="component" value="Chromosome X"/>
</dbReference>
<evidence type="ECO:0000313" key="3">
    <source>
        <dbReference type="RefSeq" id="XP_017030425.1"/>
    </source>
</evidence>
<evidence type="ECO:0000313" key="2">
    <source>
        <dbReference type="Proteomes" id="UP001652661"/>
    </source>
</evidence>
<dbReference type="AlphaFoldDB" id="A0A6P4IPK4"/>
<name>A0A6P4IPK4_DROKI</name>
<protein>
    <submittedName>
        <fullName evidence="3">Uncharacterized protein</fullName>
    </submittedName>
</protein>
<keyword evidence="2" id="KW-1185">Reference proteome</keyword>
<feature type="chain" id="PRO_5028237559" evidence="1">
    <location>
        <begin position="22"/>
        <end position="65"/>
    </location>
</feature>
<dbReference type="GeneID" id="108080271"/>
<reference evidence="3" key="1">
    <citation type="submission" date="2025-08" db="UniProtKB">
        <authorList>
            <consortium name="RefSeq"/>
        </authorList>
    </citation>
    <scope>IDENTIFICATION</scope>
    <source>
        <strain evidence="3">14028-0561.14</strain>
        <tissue evidence="3">Whole fly</tissue>
    </source>
</reference>
<gene>
    <name evidence="3" type="primary">LOC108080271</name>
</gene>
<evidence type="ECO:0000256" key="1">
    <source>
        <dbReference type="SAM" id="SignalP"/>
    </source>
</evidence>
<feature type="signal peptide" evidence="1">
    <location>
        <begin position="1"/>
        <end position="21"/>
    </location>
</feature>
<keyword evidence="1" id="KW-0732">Signal</keyword>
<dbReference type="OrthoDB" id="7862996at2759"/>
<organism evidence="2 3">
    <name type="scientific">Drosophila kikkawai</name>
    <name type="common">Fruit fly</name>
    <dbReference type="NCBI Taxonomy" id="30033"/>
    <lineage>
        <taxon>Eukaryota</taxon>
        <taxon>Metazoa</taxon>
        <taxon>Ecdysozoa</taxon>
        <taxon>Arthropoda</taxon>
        <taxon>Hexapoda</taxon>
        <taxon>Insecta</taxon>
        <taxon>Pterygota</taxon>
        <taxon>Neoptera</taxon>
        <taxon>Endopterygota</taxon>
        <taxon>Diptera</taxon>
        <taxon>Brachycera</taxon>
        <taxon>Muscomorpha</taxon>
        <taxon>Ephydroidea</taxon>
        <taxon>Drosophilidae</taxon>
        <taxon>Drosophila</taxon>
        <taxon>Sophophora</taxon>
    </lineage>
</organism>
<dbReference type="RefSeq" id="XP_017030425.1">
    <property type="nucleotide sequence ID" value="XM_017174936.2"/>
</dbReference>
<proteinExistence type="predicted"/>
<accession>A0A6P4IPK4</accession>